<dbReference type="AlphaFoldDB" id="A0A7W2HDV6"/>
<dbReference type="Proteomes" id="UP000586976">
    <property type="component" value="Unassembled WGS sequence"/>
</dbReference>
<dbReference type="EMBL" id="JACEQY010000001">
    <property type="protein sequence ID" value="MBA4859979.1"/>
    <property type="molecule type" value="Genomic_DNA"/>
</dbReference>
<feature type="domain" description="TerD" evidence="3">
    <location>
        <begin position="30"/>
        <end position="162"/>
    </location>
</feature>
<feature type="compositionally biased region" description="Gly residues" evidence="2">
    <location>
        <begin position="210"/>
        <end position="224"/>
    </location>
</feature>
<dbReference type="Gene3D" id="2.60.60.30">
    <property type="entry name" value="sav2460 like domains"/>
    <property type="match status" value="1"/>
</dbReference>
<name>A0A7W2HDV6_9ACTN</name>
<dbReference type="RefSeq" id="WP_181862173.1">
    <property type="nucleotide sequence ID" value="NZ_JACEQY010000001.1"/>
</dbReference>
<proteinExistence type="inferred from homology"/>
<feature type="region of interest" description="Disordered" evidence="2">
    <location>
        <begin position="186"/>
        <end position="303"/>
    </location>
</feature>
<accession>A0A7W2HDV6</accession>
<dbReference type="PANTHER" id="PTHR32097:SF4">
    <property type="entry name" value="GENERAL STRESS PROTEIN 16U"/>
    <property type="match status" value="1"/>
</dbReference>
<dbReference type="PANTHER" id="PTHR32097">
    <property type="entry name" value="CAMP-BINDING PROTEIN 1-RELATED"/>
    <property type="match status" value="1"/>
</dbReference>
<keyword evidence="5" id="KW-1185">Reference proteome</keyword>
<dbReference type="InterPro" id="IPR051324">
    <property type="entry name" value="Stress/Tellurium_Resist"/>
</dbReference>
<evidence type="ECO:0000256" key="1">
    <source>
        <dbReference type="ARBA" id="ARBA00008775"/>
    </source>
</evidence>
<organism evidence="4 5">
    <name type="scientific">Streptomyces himalayensis subsp. aureolus</name>
    <dbReference type="NCBI Taxonomy" id="2758039"/>
    <lineage>
        <taxon>Bacteria</taxon>
        <taxon>Bacillati</taxon>
        <taxon>Actinomycetota</taxon>
        <taxon>Actinomycetes</taxon>
        <taxon>Kitasatosporales</taxon>
        <taxon>Streptomycetaceae</taxon>
        <taxon>Streptomyces</taxon>
        <taxon>Streptomyces himalayensis</taxon>
    </lineage>
</organism>
<dbReference type="InterPro" id="IPR027417">
    <property type="entry name" value="P-loop_NTPase"/>
</dbReference>
<evidence type="ECO:0000256" key="2">
    <source>
        <dbReference type="SAM" id="MobiDB-lite"/>
    </source>
</evidence>
<evidence type="ECO:0000259" key="3">
    <source>
        <dbReference type="Pfam" id="PF02342"/>
    </source>
</evidence>
<gene>
    <name evidence="4" type="ORF">H1V43_01015</name>
</gene>
<protein>
    <submittedName>
        <fullName evidence="4">TerD family protein</fullName>
    </submittedName>
</protein>
<dbReference type="Gene3D" id="3.40.50.300">
    <property type="entry name" value="P-loop containing nucleotide triphosphate hydrolases"/>
    <property type="match status" value="1"/>
</dbReference>
<comment type="caution">
    <text evidence="4">The sequence shown here is derived from an EMBL/GenBank/DDBJ whole genome shotgun (WGS) entry which is preliminary data.</text>
</comment>
<dbReference type="CDD" id="cd06974">
    <property type="entry name" value="TerD_like"/>
    <property type="match status" value="1"/>
</dbReference>
<reference evidence="4 5" key="1">
    <citation type="submission" date="2020-07" db="EMBL/GenBank/DDBJ databases">
        <title>Streptomyces isolated from Indian soil.</title>
        <authorList>
            <person name="Mandal S."/>
            <person name="Maiti P.K."/>
        </authorList>
    </citation>
    <scope>NUCLEOTIDE SEQUENCE [LARGE SCALE GENOMIC DNA]</scope>
    <source>
        <strain evidence="4 5">PSKA54</strain>
    </source>
</reference>
<comment type="similarity">
    <text evidence="1">Belongs to the CAPAB/TerDEXZ family.</text>
</comment>
<feature type="compositionally biased region" description="Low complexity" evidence="2">
    <location>
        <begin position="247"/>
        <end position="257"/>
    </location>
</feature>
<evidence type="ECO:0000313" key="5">
    <source>
        <dbReference type="Proteomes" id="UP000586976"/>
    </source>
</evidence>
<dbReference type="InterPro" id="IPR003325">
    <property type="entry name" value="TerD"/>
</dbReference>
<sequence>MTAELVRGQNHPLTQTRLEIRVSAGKPVVAGATLSDEQGRVQGAEWVVHPGSPTLPGLEVSKQAAADHRLAVDLGVLPETVHRVSVLLALPVGVGGPVCFGAVAAPFVAVTGLDGSEVASYTITGLDAESAVVALELYRRQDAWKVRAIGQGYAGGLAELLADQGLTGAAGQLAQAINDAVTQGLARSVAAPPPRTSDETRVRTASPGAGATGAGGSGAQGGPGMAEPPAGSPDAALPAGSARPMDPGSAAPGAQPAPGGGGAPSPGGPVNYTHPRRQTAAPPPPPPTATPAGPGQPVQPVAGDATGWSMEERLYNQVWGMFEDLARTAAAYRSAVDFADSRMEQELDKALSDPRSRIGGTGDAAREAARAKHAQLVDQAREVLDRDIAQLRAEADVVEPALPPAYARWDNPVWHAYRAPTEIPMALRLGDLHLPERTDLRIPMLVRLPLERGLWIDSGRSSSATTSFADSGQLRRLAMDAAVAHAARLIAAYPAGEFTVHVIDAAGSGAGPLAPLVAAGVLDGPPAVGAAGVSGVFAKLTQRVDLLQMAIRSGATDALPPDLDTAQQLLIVNDFPGGFDDRAVTQLRYLADEGPEVGVHLMLVADREDAAAYGPLLDPLWRSLLRLTPVPDDHLADPWVGHAWTYEPPLVPPGSQVLHDVMNQVGAARRPWNR</sequence>
<evidence type="ECO:0000313" key="4">
    <source>
        <dbReference type="EMBL" id="MBA4859979.1"/>
    </source>
</evidence>
<dbReference type="Pfam" id="PF02342">
    <property type="entry name" value="TerD"/>
    <property type="match status" value="1"/>
</dbReference>